<dbReference type="Proteomes" id="UP001060085">
    <property type="component" value="Linkage Group LG04"/>
</dbReference>
<reference evidence="2" key="1">
    <citation type="journal article" date="2023" name="Nat. Plants">
        <title>Single-cell RNA sequencing provides a high-resolution roadmap for understanding the multicellular compartmentation of specialized metabolism.</title>
        <authorList>
            <person name="Sun S."/>
            <person name="Shen X."/>
            <person name="Li Y."/>
            <person name="Li Y."/>
            <person name="Wang S."/>
            <person name="Li R."/>
            <person name="Zhang H."/>
            <person name="Shen G."/>
            <person name="Guo B."/>
            <person name="Wei J."/>
            <person name="Xu J."/>
            <person name="St-Pierre B."/>
            <person name="Chen S."/>
            <person name="Sun C."/>
        </authorList>
    </citation>
    <scope>NUCLEOTIDE SEQUENCE [LARGE SCALE GENOMIC DNA]</scope>
</reference>
<evidence type="ECO:0000313" key="1">
    <source>
        <dbReference type="EMBL" id="KAI5668546.1"/>
    </source>
</evidence>
<gene>
    <name evidence="1" type="ORF">M9H77_18399</name>
</gene>
<comment type="caution">
    <text evidence="1">The sequence shown here is derived from an EMBL/GenBank/DDBJ whole genome shotgun (WGS) entry which is preliminary data.</text>
</comment>
<protein>
    <submittedName>
        <fullName evidence="1">Uncharacterized protein</fullName>
    </submittedName>
</protein>
<accession>A0ACC0B7D8</accession>
<evidence type="ECO:0000313" key="2">
    <source>
        <dbReference type="Proteomes" id="UP001060085"/>
    </source>
</evidence>
<name>A0ACC0B7D8_CATRO</name>
<sequence length="175" mass="20648">MGKELSIDFEDTSLSLYLNPFLLYHEFCFKELKLFFELYASFVTLVGNVMVNPFTCDLAFDIDYMLKKLQWVSILSFLFQGTHVVLKVHPCDLVKITFENGVFELTLKDLDEKLVYRHALRFGEVQRLEYFKYILFKDYDANDDDNMKFEMERLVFDLADRIGVTLETTACHLIT</sequence>
<organism evidence="1 2">
    <name type="scientific">Catharanthus roseus</name>
    <name type="common">Madagascar periwinkle</name>
    <name type="synonym">Vinca rosea</name>
    <dbReference type="NCBI Taxonomy" id="4058"/>
    <lineage>
        <taxon>Eukaryota</taxon>
        <taxon>Viridiplantae</taxon>
        <taxon>Streptophyta</taxon>
        <taxon>Embryophyta</taxon>
        <taxon>Tracheophyta</taxon>
        <taxon>Spermatophyta</taxon>
        <taxon>Magnoliopsida</taxon>
        <taxon>eudicotyledons</taxon>
        <taxon>Gunneridae</taxon>
        <taxon>Pentapetalae</taxon>
        <taxon>asterids</taxon>
        <taxon>lamiids</taxon>
        <taxon>Gentianales</taxon>
        <taxon>Apocynaceae</taxon>
        <taxon>Rauvolfioideae</taxon>
        <taxon>Vinceae</taxon>
        <taxon>Catharanthinae</taxon>
        <taxon>Catharanthus</taxon>
    </lineage>
</organism>
<dbReference type="EMBL" id="CM044704">
    <property type="protein sequence ID" value="KAI5668546.1"/>
    <property type="molecule type" value="Genomic_DNA"/>
</dbReference>
<proteinExistence type="predicted"/>
<keyword evidence="2" id="KW-1185">Reference proteome</keyword>